<dbReference type="HOGENOM" id="CLU_052626_5_1_11"/>
<evidence type="ECO:0000313" key="1">
    <source>
        <dbReference type="EMBL" id="EYT50253.1"/>
    </source>
</evidence>
<sequence>MPGRLYSRPALIDAGMHPRVLSSPAIVAPLPGYCARADAPVPLIAVAQVLQNEVRPGAVISHTTALELLGLPLPQRCEWSAGEPLHCRASSERQRSVTSRIIVHAPRASAAFRWKGIVLSHPLVALQDSAQFLGDDDLVVCLDALAGTKAELTIPLPGIRAFSGQLRGRGAASVRRAAELAAENVWSPMETRTRLLLSRWGYPLPVANLRIDDPDTTWFGFIDLAYPQWKIAIEYDSEGHRLDRRRWQKDLHKNEVLHGHGWTVLRISIVDIAKPEAFLLRLAAAVSRAEAA</sequence>
<dbReference type="AlphaFoldDB" id="A0A022L332"/>
<keyword evidence="2" id="KW-1185">Reference proteome</keyword>
<dbReference type="Proteomes" id="UP000019754">
    <property type="component" value="Unassembled WGS sequence"/>
</dbReference>
<dbReference type="InterPro" id="IPR011335">
    <property type="entry name" value="Restrct_endonuc-II-like"/>
</dbReference>
<evidence type="ECO:0000313" key="2">
    <source>
        <dbReference type="Proteomes" id="UP000019754"/>
    </source>
</evidence>
<comment type="caution">
    <text evidence="1">The sequence shown here is derived from an EMBL/GenBank/DDBJ whole genome shotgun (WGS) entry which is preliminary data.</text>
</comment>
<dbReference type="SUPFAM" id="SSF52980">
    <property type="entry name" value="Restriction endonuclease-like"/>
    <property type="match status" value="1"/>
</dbReference>
<name>A0A022L332_9MICO</name>
<proteinExistence type="predicted"/>
<reference evidence="1 2" key="1">
    <citation type="journal article" date="2013" name="Genome Announc.">
        <title>Draft genome sequence of an Actinobacterium, Brachybacterium muris strain UCD-AY4.</title>
        <authorList>
            <person name="Lo J.R."/>
            <person name="Lang J.M."/>
            <person name="Darling A.E."/>
            <person name="Eisen J.A."/>
            <person name="Coil D.A."/>
        </authorList>
    </citation>
    <scope>NUCLEOTIDE SEQUENCE [LARGE SCALE GENOMIC DNA]</scope>
    <source>
        <strain evidence="1 2">UCD-AY4</strain>
    </source>
</reference>
<gene>
    <name evidence="1" type="ORF">D641_0105575</name>
</gene>
<dbReference type="STRING" id="1249481.D641_0105575"/>
<accession>A0A022L332</accession>
<organism evidence="1 2">
    <name type="scientific">Brachybacterium muris UCD-AY4</name>
    <dbReference type="NCBI Taxonomy" id="1249481"/>
    <lineage>
        <taxon>Bacteria</taxon>
        <taxon>Bacillati</taxon>
        <taxon>Actinomycetota</taxon>
        <taxon>Actinomycetes</taxon>
        <taxon>Micrococcales</taxon>
        <taxon>Dermabacteraceae</taxon>
        <taxon>Brachybacterium</taxon>
    </lineage>
</organism>
<dbReference type="EMBL" id="AORC01000005">
    <property type="protein sequence ID" value="EYT50253.1"/>
    <property type="molecule type" value="Genomic_DNA"/>
</dbReference>
<dbReference type="Gene3D" id="3.40.960.10">
    <property type="entry name" value="VSR Endonuclease"/>
    <property type="match status" value="1"/>
</dbReference>
<protein>
    <recommendedName>
        <fullName evidence="3">DUF559 domain-containing protein</fullName>
    </recommendedName>
</protein>
<evidence type="ECO:0008006" key="3">
    <source>
        <dbReference type="Google" id="ProtNLM"/>
    </source>
</evidence>